<comment type="caution">
    <text evidence="2">The sequence shown here is derived from an EMBL/GenBank/DDBJ whole genome shotgun (WGS) entry which is preliminary data.</text>
</comment>
<protein>
    <recommendedName>
        <fullName evidence="1">DUF8198 domain-containing protein</fullName>
    </recommendedName>
</protein>
<reference evidence="2 3" key="1">
    <citation type="submission" date="2020-07" db="EMBL/GenBank/DDBJ databases">
        <title>Novel species isolated from subtropical streams in China.</title>
        <authorList>
            <person name="Lu H."/>
        </authorList>
    </citation>
    <scope>NUCLEOTIDE SEQUENCE [LARGE SCALE GENOMIC DNA]</scope>
    <source>
        <strain evidence="2 3">LX47W</strain>
    </source>
</reference>
<dbReference type="Proteomes" id="UP000573499">
    <property type="component" value="Unassembled WGS sequence"/>
</dbReference>
<sequence length="232" mass="25919">MKKEDLVQTLQQQLHAVQSERQGAKRDPALLAARTALKQFQSQRLAATHADLLAAPNSREAALFFLEELYGAHDLSQRDADLERIIPTMQRLLPVNALQTITEAIMLDALSERLDTAMARQLGTRFDLDDYVAAYRAHTTAPDRARQLGLVRALGMSLCELVRIPFLNATLHMMRGPAKLAGLGDLQQFLERGFTAFKRMKQAEQFVTTIVGREQQAMENIYAGADAPFEVV</sequence>
<evidence type="ECO:0000313" key="3">
    <source>
        <dbReference type="Proteomes" id="UP000573499"/>
    </source>
</evidence>
<dbReference type="Pfam" id="PF26621">
    <property type="entry name" value="DUF8198"/>
    <property type="match status" value="1"/>
</dbReference>
<name>A0A7W2F7Y2_9BURK</name>
<feature type="domain" description="DUF8198" evidence="1">
    <location>
        <begin position="21"/>
        <end position="228"/>
    </location>
</feature>
<evidence type="ECO:0000313" key="2">
    <source>
        <dbReference type="EMBL" id="MBA5686772.1"/>
    </source>
</evidence>
<dbReference type="AlphaFoldDB" id="A0A7W2F7Y2"/>
<dbReference type="NCBIfam" id="NF047641">
    <property type="entry name" value="FFLEE_fam"/>
    <property type="match status" value="1"/>
</dbReference>
<proteinExistence type="predicted"/>
<dbReference type="RefSeq" id="WP_182152631.1">
    <property type="nucleotide sequence ID" value="NZ_JACEZU010000003.1"/>
</dbReference>
<dbReference type="InterPro" id="IPR058511">
    <property type="entry name" value="DUF8198"/>
</dbReference>
<accession>A0A7W2F7Y2</accession>
<keyword evidence="3" id="KW-1185">Reference proteome</keyword>
<organism evidence="2 3">
    <name type="scientific">Rugamonas apoptosis</name>
    <dbReference type="NCBI Taxonomy" id="2758570"/>
    <lineage>
        <taxon>Bacteria</taxon>
        <taxon>Pseudomonadati</taxon>
        <taxon>Pseudomonadota</taxon>
        <taxon>Betaproteobacteria</taxon>
        <taxon>Burkholderiales</taxon>
        <taxon>Oxalobacteraceae</taxon>
        <taxon>Telluria group</taxon>
        <taxon>Rugamonas</taxon>
    </lineage>
</organism>
<dbReference type="InterPro" id="IPR058063">
    <property type="entry name" value="FFLEE_fam"/>
</dbReference>
<dbReference type="EMBL" id="JACEZU010000003">
    <property type="protein sequence ID" value="MBA5686772.1"/>
    <property type="molecule type" value="Genomic_DNA"/>
</dbReference>
<gene>
    <name evidence="2" type="ORF">H3H39_06845</name>
</gene>
<evidence type="ECO:0000259" key="1">
    <source>
        <dbReference type="Pfam" id="PF26621"/>
    </source>
</evidence>